<evidence type="ECO:0000313" key="2">
    <source>
        <dbReference type="Proteomes" id="UP001186974"/>
    </source>
</evidence>
<proteinExistence type="predicted"/>
<sequence length="61" mass="6610">PKKAKNTNIQLVYTDNDTSPEEKMFKMPKYAFTPSQAEETVLGEPTPAIIGVVGTINDPSG</sequence>
<gene>
    <name evidence="1" type="ORF">LTS18_009799</name>
</gene>
<name>A0ACC3D0H1_9PEZI</name>
<reference evidence="1" key="1">
    <citation type="submission" date="2024-09" db="EMBL/GenBank/DDBJ databases">
        <title>Black Yeasts Isolated from many extreme environments.</title>
        <authorList>
            <person name="Coleine C."/>
            <person name="Stajich J.E."/>
            <person name="Selbmann L."/>
        </authorList>
    </citation>
    <scope>NUCLEOTIDE SEQUENCE</scope>
    <source>
        <strain evidence="1">CCFEE 5737</strain>
    </source>
</reference>
<keyword evidence="2" id="KW-1185">Reference proteome</keyword>
<evidence type="ECO:0000313" key="1">
    <source>
        <dbReference type="EMBL" id="KAK3059902.1"/>
    </source>
</evidence>
<accession>A0ACC3D0H1</accession>
<organism evidence="1 2">
    <name type="scientific">Coniosporium uncinatum</name>
    <dbReference type="NCBI Taxonomy" id="93489"/>
    <lineage>
        <taxon>Eukaryota</taxon>
        <taxon>Fungi</taxon>
        <taxon>Dikarya</taxon>
        <taxon>Ascomycota</taxon>
        <taxon>Pezizomycotina</taxon>
        <taxon>Dothideomycetes</taxon>
        <taxon>Dothideomycetes incertae sedis</taxon>
        <taxon>Coniosporium</taxon>
    </lineage>
</organism>
<feature type="non-terminal residue" evidence="1">
    <location>
        <position position="1"/>
    </location>
</feature>
<dbReference type="Proteomes" id="UP001186974">
    <property type="component" value="Unassembled WGS sequence"/>
</dbReference>
<protein>
    <submittedName>
        <fullName evidence="1">Uncharacterized protein</fullName>
    </submittedName>
</protein>
<comment type="caution">
    <text evidence="1">The sequence shown here is derived from an EMBL/GenBank/DDBJ whole genome shotgun (WGS) entry which is preliminary data.</text>
</comment>
<dbReference type="EMBL" id="JAWDJW010009018">
    <property type="protein sequence ID" value="KAK3059902.1"/>
    <property type="molecule type" value="Genomic_DNA"/>
</dbReference>